<dbReference type="STRING" id="349521.HCH_01093"/>
<dbReference type="PRINTS" id="PR00189">
    <property type="entry name" value="TRNSTHYRETIN"/>
</dbReference>
<evidence type="ECO:0000256" key="1">
    <source>
        <dbReference type="ARBA" id="ARBA00001043"/>
    </source>
</evidence>
<dbReference type="CDD" id="cd05822">
    <property type="entry name" value="TLP_HIUase"/>
    <property type="match status" value="1"/>
</dbReference>
<dbReference type="InterPro" id="IPR036817">
    <property type="entry name" value="Transthyretin/HIU_hydrolase_sf"/>
</dbReference>
<evidence type="ECO:0000256" key="3">
    <source>
        <dbReference type="ARBA" id="ARBA00009850"/>
    </source>
</evidence>
<dbReference type="SUPFAM" id="SSF49472">
    <property type="entry name" value="Transthyretin (synonym: prealbumin)"/>
    <property type="match status" value="1"/>
</dbReference>
<dbReference type="InterPro" id="IPR023418">
    <property type="entry name" value="Thyroxine_BS"/>
</dbReference>
<dbReference type="PANTHER" id="PTHR10395:SF7">
    <property type="entry name" value="5-HYDROXYISOURATE HYDROLASE"/>
    <property type="match status" value="1"/>
</dbReference>
<feature type="binding site" evidence="9">
    <location>
        <position position="45"/>
    </location>
    <ligand>
        <name>substrate</name>
    </ligand>
</feature>
<evidence type="ECO:0000256" key="10">
    <source>
        <dbReference type="RuleBase" id="RU361270"/>
    </source>
</evidence>
<gene>
    <name evidence="12" type="ordered locus">HCH_01093</name>
</gene>
<evidence type="ECO:0000256" key="7">
    <source>
        <dbReference type="ARBA" id="ARBA00022631"/>
    </source>
</evidence>
<dbReference type="Gene3D" id="2.60.40.180">
    <property type="entry name" value="Transthyretin/hydroxyisourate hydrolase domain"/>
    <property type="match status" value="1"/>
</dbReference>
<dbReference type="EMBL" id="CP000155">
    <property type="protein sequence ID" value="ABC27973.1"/>
    <property type="molecule type" value="Genomic_DNA"/>
</dbReference>
<evidence type="ECO:0000256" key="2">
    <source>
        <dbReference type="ARBA" id="ARBA00002704"/>
    </source>
</evidence>
<evidence type="ECO:0000313" key="12">
    <source>
        <dbReference type="EMBL" id="ABC27973.1"/>
    </source>
</evidence>
<feature type="binding site" evidence="9">
    <location>
        <position position="118"/>
    </location>
    <ligand>
        <name>substrate</name>
    </ligand>
</feature>
<dbReference type="RefSeq" id="WP_011395048.1">
    <property type="nucleotide sequence ID" value="NC_007645.1"/>
</dbReference>
<dbReference type="HOGENOM" id="CLU_115536_1_0_6"/>
<dbReference type="NCBIfam" id="TIGR02962">
    <property type="entry name" value="hdxy_isourate"/>
    <property type="match status" value="1"/>
</dbReference>
<evidence type="ECO:0000256" key="8">
    <source>
        <dbReference type="ARBA" id="ARBA00022801"/>
    </source>
</evidence>
<dbReference type="PANTHER" id="PTHR10395">
    <property type="entry name" value="URICASE AND TRANSTHYRETIN-RELATED"/>
    <property type="match status" value="1"/>
</dbReference>
<dbReference type="Proteomes" id="UP000000238">
    <property type="component" value="Chromosome"/>
</dbReference>
<comment type="similarity">
    <text evidence="3 10">Belongs to the transthyretin family. 5-hydroxyisourate hydrolase subfamily.</text>
</comment>
<evidence type="ECO:0000256" key="6">
    <source>
        <dbReference type="ARBA" id="ARBA00017539"/>
    </source>
</evidence>
<dbReference type="Pfam" id="PF00576">
    <property type="entry name" value="Transthyretin"/>
    <property type="match status" value="1"/>
</dbReference>
<keyword evidence="8 10" id="KW-0378">Hydrolase</keyword>
<keyword evidence="7 10" id="KW-0659">Purine metabolism</keyword>
<evidence type="ECO:0000256" key="9">
    <source>
        <dbReference type="PIRSR" id="PIRSR600895-51"/>
    </source>
</evidence>
<evidence type="ECO:0000256" key="4">
    <source>
        <dbReference type="ARBA" id="ARBA00011881"/>
    </source>
</evidence>
<evidence type="ECO:0000256" key="5">
    <source>
        <dbReference type="ARBA" id="ARBA00012609"/>
    </source>
</evidence>
<organism evidence="12 13">
    <name type="scientific">Hahella chejuensis (strain KCTC 2396)</name>
    <dbReference type="NCBI Taxonomy" id="349521"/>
    <lineage>
        <taxon>Bacteria</taxon>
        <taxon>Pseudomonadati</taxon>
        <taxon>Pseudomonadota</taxon>
        <taxon>Gammaproteobacteria</taxon>
        <taxon>Oceanospirillales</taxon>
        <taxon>Hahellaceae</taxon>
        <taxon>Hahella</taxon>
    </lineage>
</organism>
<accession>Q2SN01</accession>
<dbReference type="InterPro" id="IPR023419">
    <property type="entry name" value="Transthyretin_CS"/>
</dbReference>
<sequence length="121" mass="13398">MSQITTHVLDTAQGKPAAGVPIRFFAFVDDDWEQIGGGETNADGRLPNLLEESVVLPAGRYLMAFDTAAYFKKLTHTPGYRGPETCFYPYVDVVFEISGDGEHYHIPLLLSPYGYSTYRGS</sequence>
<dbReference type="KEGG" id="hch:HCH_01093"/>
<dbReference type="GO" id="GO:0006144">
    <property type="term" value="P:purine nucleobase metabolic process"/>
    <property type="evidence" value="ECO:0007669"/>
    <property type="project" value="UniProtKB-KW"/>
</dbReference>
<dbReference type="AlphaFoldDB" id="Q2SN01"/>
<dbReference type="InterPro" id="IPR014306">
    <property type="entry name" value="Hydroxyisourate_hydrolase"/>
</dbReference>
<comment type="subunit">
    <text evidence="4 10">Homotetramer.</text>
</comment>
<keyword evidence="13" id="KW-1185">Reference proteome</keyword>
<dbReference type="InterPro" id="IPR000895">
    <property type="entry name" value="Transthyretin/HIU_hydrolase"/>
</dbReference>
<dbReference type="EC" id="3.5.2.17" evidence="5 10"/>
<dbReference type="InterPro" id="IPR023416">
    <property type="entry name" value="Transthyretin/HIU_hydrolase_d"/>
</dbReference>
<dbReference type="eggNOG" id="COG2351">
    <property type="taxonomic scope" value="Bacteria"/>
</dbReference>
<dbReference type="SMART" id="SM00095">
    <property type="entry name" value="TR_THY"/>
    <property type="match status" value="1"/>
</dbReference>
<protein>
    <recommendedName>
        <fullName evidence="6 10">5-hydroxyisourate hydrolase</fullName>
        <shortName evidence="10">HIU hydrolase</shortName>
        <shortName evidence="10">HIUHase</shortName>
        <ecNumber evidence="5 10">3.5.2.17</ecNumber>
    </recommendedName>
</protein>
<comment type="catalytic activity">
    <reaction evidence="1 10">
        <text>5-hydroxyisourate + H2O = 5-hydroxy-2-oxo-4-ureido-2,5-dihydro-1H-imidazole-5-carboxylate + H(+)</text>
        <dbReference type="Rhea" id="RHEA:23736"/>
        <dbReference type="ChEBI" id="CHEBI:15377"/>
        <dbReference type="ChEBI" id="CHEBI:15378"/>
        <dbReference type="ChEBI" id="CHEBI:18072"/>
        <dbReference type="ChEBI" id="CHEBI:58639"/>
        <dbReference type="EC" id="3.5.2.17"/>
    </reaction>
</comment>
<dbReference type="GO" id="GO:0033971">
    <property type="term" value="F:hydroxyisourate hydrolase activity"/>
    <property type="evidence" value="ECO:0007669"/>
    <property type="project" value="UniProtKB-EC"/>
</dbReference>
<dbReference type="OrthoDB" id="9792386at2"/>
<name>Q2SN01_HAHCH</name>
<evidence type="ECO:0000313" key="13">
    <source>
        <dbReference type="Proteomes" id="UP000000238"/>
    </source>
</evidence>
<reference evidence="12 13" key="1">
    <citation type="journal article" date="2005" name="Nucleic Acids Res.">
        <title>Genomic blueprint of Hahella chejuensis, a marine microbe producing an algicidal agent.</title>
        <authorList>
            <person name="Jeong H."/>
            <person name="Yim J.H."/>
            <person name="Lee C."/>
            <person name="Choi S.-H."/>
            <person name="Park Y.K."/>
            <person name="Yoon S.H."/>
            <person name="Hur C.-G."/>
            <person name="Kang H.-Y."/>
            <person name="Kim D."/>
            <person name="Lee H.H."/>
            <person name="Park K.H."/>
            <person name="Park S.-H."/>
            <person name="Park H.-S."/>
            <person name="Lee H.K."/>
            <person name="Oh T.K."/>
            <person name="Kim J.F."/>
        </authorList>
    </citation>
    <scope>NUCLEOTIDE SEQUENCE [LARGE SCALE GENOMIC DNA]</scope>
    <source>
        <strain evidence="12 13">KCTC 2396</strain>
    </source>
</reference>
<feature type="domain" description="Transthyretin/hydroxyisourate hydrolase" evidence="11">
    <location>
        <begin position="1"/>
        <end position="120"/>
    </location>
</feature>
<proteinExistence type="inferred from homology"/>
<evidence type="ECO:0000259" key="11">
    <source>
        <dbReference type="SMART" id="SM00095"/>
    </source>
</evidence>
<feature type="binding site" evidence="9">
    <location>
        <position position="7"/>
    </location>
    <ligand>
        <name>substrate</name>
    </ligand>
</feature>
<dbReference type="PROSITE" id="PS00768">
    <property type="entry name" value="TRANSTHYRETIN_1"/>
    <property type="match status" value="1"/>
</dbReference>
<dbReference type="PROSITE" id="PS00769">
    <property type="entry name" value="TRANSTHYRETIN_2"/>
    <property type="match status" value="1"/>
</dbReference>
<comment type="function">
    <text evidence="2">Catalyzes the hydrolysis of 5-hydroxyisourate (HIU) to 2-oxo-4-hydroxy-4-carboxy-5-ureidoimidazoline (OHCU).</text>
</comment>